<evidence type="ECO:0000256" key="2">
    <source>
        <dbReference type="ARBA" id="ARBA00022670"/>
    </source>
</evidence>
<dbReference type="SUPFAM" id="SSF50630">
    <property type="entry name" value="Acid proteases"/>
    <property type="match status" value="1"/>
</dbReference>
<feature type="signal peptide" evidence="8">
    <location>
        <begin position="1"/>
        <end position="20"/>
    </location>
</feature>
<feature type="domain" description="Peptidase A1" evidence="9">
    <location>
        <begin position="72"/>
        <end position="434"/>
    </location>
</feature>
<comment type="similarity">
    <text evidence="1 7">Belongs to the peptidase A1 family.</text>
</comment>
<gene>
    <name evidence="10" type="primary">SAP7</name>
    <name evidence="10" type="ORF">LTR09_009735</name>
</gene>
<keyword evidence="4 7" id="KW-0064">Aspartyl protease</keyword>
<evidence type="ECO:0000256" key="8">
    <source>
        <dbReference type="SAM" id="SignalP"/>
    </source>
</evidence>
<evidence type="ECO:0000256" key="4">
    <source>
        <dbReference type="ARBA" id="ARBA00022750"/>
    </source>
</evidence>
<evidence type="ECO:0000259" key="9">
    <source>
        <dbReference type="PROSITE" id="PS51767"/>
    </source>
</evidence>
<protein>
    <submittedName>
        <fullName evidence="10">Candidapepsin-7</fullName>
        <ecNumber evidence="10">3.4.23.24</ecNumber>
    </submittedName>
</protein>
<dbReference type="PANTHER" id="PTHR47966:SF65">
    <property type="entry name" value="ASPARTIC-TYPE ENDOPEPTIDASE"/>
    <property type="match status" value="1"/>
</dbReference>
<dbReference type="PROSITE" id="PS51767">
    <property type="entry name" value="PEPTIDASE_A1"/>
    <property type="match status" value="1"/>
</dbReference>
<reference evidence="10" key="1">
    <citation type="submission" date="2023-04" db="EMBL/GenBank/DDBJ databases">
        <title>Black Yeasts Isolated from many extreme environments.</title>
        <authorList>
            <person name="Coleine C."/>
            <person name="Stajich J.E."/>
            <person name="Selbmann L."/>
        </authorList>
    </citation>
    <scope>NUCLEOTIDE SEQUENCE</scope>
    <source>
        <strain evidence="10">CCFEE 5312</strain>
    </source>
</reference>
<feature type="active site" evidence="6">
    <location>
        <position position="90"/>
    </location>
</feature>
<dbReference type="EC" id="3.4.23.24" evidence="10"/>
<dbReference type="InterPro" id="IPR001969">
    <property type="entry name" value="Aspartic_peptidase_AS"/>
</dbReference>
<keyword evidence="11" id="KW-1185">Reference proteome</keyword>
<evidence type="ECO:0000313" key="10">
    <source>
        <dbReference type="EMBL" id="KAK3048840.1"/>
    </source>
</evidence>
<dbReference type="AlphaFoldDB" id="A0AAJ0DEY3"/>
<organism evidence="10 11">
    <name type="scientific">Extremus antarcticus</name>
    <dbReference type="NCBI Taxonomy" id="702011"/>
    <lineage>
        <taxon>Eukaryota</taxon>
        <taxon>Fungi</taxon>
        <taxon>Dikarya</taxon>
        <taxon>Ascomycota</taxon>
        <taxon>Pezizomycotina</taxon>
        <taxon>Dothideomycetes</taxon>
        <taxon>Dothideomycetidae</taxon>
        <taxon>Mycosphaerellales</taxon>
        <taxon>Extremaceae</taxon>
        <taxon>Extremus</taxon>
    </lineage>
</organism>
<dbReference type="PRINTS" id="PR00792">
    <property type="entry name" value="PEPSIN"/>
</dbReference>
<evidence type="ECO:0000256" key="6">
    <source>
        <dbReference type="PIRSR" id="PIRSR601461-1"/>
    </source>
</evidence>
<dbReference type="InterPro" id="IPR001461">
    <property type="entry name" value="Aspartic_peptidase_A1"/>
</dbReference>
<keyword evidence="3 8" id="KW-0732">Signal</keyword>
<evidence type="ECO:0000313" key="11">
    <source>
        <dbReference type="Proteomes" id="UP001271007"/>
    </source>
</evidence>
<accession>A0AAJ0DEY3</accession>
<dbReference type="PROSITE" id="PS00141">
    <property type="entry name" value="ASP_PROTEASE"/>
    <property type="match status" value="2"/>
</dbReference>
<evidence type="ECO:0000256" key="5">
    <source>
        <dbReference type="ARBA" id="ARBA00022801"/>
    </source>
</evidence>
<feature type="active site" evidence="6">
    <location>
        <position position="310"/>
    </location>
</feature>
<dbReference type="CDD" id="cd05474">
    <property type="entry name" value="SAP_like"/>
    <property type="match status" value="1"/>
</dbReference>
<dbReference type="EMBL" id="JAWDJX010000044">
    <property type="protein sequence ID" value="KAK3048840.1"/>
    <property type="molecule type" value="Genomic_DNA"/>
</dbReference>
<dbReference type="InterPro" id="IPR021109">
    <property type="entry name" value="Peptidase_aspartic_dom_sf"/>
</dbReference>
<sequence>MKATLVTLLGLPAALRSVLARGIISDEAVVIFDIQRRHYQESTFGNLSNRKRSSTLLSDLDLNDKWIFSGGYFLDIEVGTPPQQLQVLLDTGSSDLFIPSAEAARCLNHNCPGGRFLKNDSSTLRNPNQRAAFHTAYLDGSTANGTYVQDTVRLGSTTLHDHIFAVADELEVSPGFEGGPGPQYGIMGLSFRGQEASICASGPRSCKVNYTTPTVLDSLYEAGYIKSRSYSLHLHDVASQSGTILFGGLDLTKFSGELVTLSIQKDLNPTSWTYGRYAGQDLILTSVSSTVNGTITELSPRGFASTATLDSGASALSLPPSVYDQIIDTLPLVLKHRYTSAVLCRDADLDAYLTLDLTGTKGFETAHIQIPYSNLVVHVYEGVSDSSKPYLHNGQELCVFALAKGTATANVLGDPFLRSAYTVFSLDEKTISLAQASYGNRVSNIRAIGQGLMSGNIRR</sequence>
<feature type="chain" id="PRO_5042589456" evidence="8">
    <location>
        <begin position="21"/>
        <end position="459"/>
    </location>
</feature>
<dbReference type="InterPro" id="IPR033121">
    <property type="entry name" value="PEPTIDASE_A1"/>
</dbReference>
<keyword evidence="5 7" id="KW-0378">Hydrolase</keyword>
<keyword evidence="2 7" id="KW-0645">Protease</keyword>
<comment type="caution">
    <text evidence="10">The sequence shown here is derived from an EMBL/GenBank/DDBJ whole genome shotgun (WGS) entry which is preliminary data.</text>
</comment>
<dbReference type="GO" id="GO:0006508">
    <property type="term" value="P:proteolysis"/>
    <property type="evidence" value="ECO:0007669"/>
    <property type="project" value="UniProtKB-KW"/>
</dbReference>
<name>A0AAJ0DEY3_9PEZI</name>
<dbReference type="InterPro" id="IPR033876">
    <property type="entry name" value="SAP-like"/>
</dbReference>
<evidence type="ECO:0000256" key="1">
    <source>
        <dbReference type="ARBA" id="ARBA00007447"/>
    </source>
</evidence>
<dbReference type="PANTHER" id="PTHR47966">
    <property type="entry name" value="BETA-SITE APP-CLEAVING ENZYME, ISOFORM A-RELATED"/>
    <property type="match status" value="1"/>
</dbReference>
<evidence type="ECO:0000256" key="3">
    <source>
        <dbReference type="ARBA" id="ARBA00022729"/>
    </source>
</evidence>
<proteinExistence type="inferred from homology"/>
<dbReference type="Proteomes" id="UP001271007">
    <property type="component" value="Unassembled WGS sequence"/>
</dbReference>
<dbReference type="Pfam" id="PF00026">
    <property type="entry name" value="Asp"/>
    <property type="match status" value="1"/>
</dbReference>
<dbReference type="GO" id="GO:0004190">
    <property type="term" value="F:aspartic-type endopeptidase activity"/>
    <property type="evidence" value="ECO:0007669"/>
    <property type="project" value="UniProtKB-KW"/>
</dbReference>
<evidence type="ECO:0000256" key="7">
    <source>
        <dbReference type="RuleBase" id="RU000454"/>
    </source>
</evidence>
<dbReference type="Gene3D" id="2.40.70.10">
    <property type="entry name" value="Acid Proteases"/>
    <property type="match status" value="2"/>
</dbReference>